<name>A0A1T4X8G5_9BACT</name>
<reference evidence="1 2" key="1">
    <citation type="submission" date="2017-02" db="EMBL/GenBank/DDBJ databases">
        <authorList>
            <person name="Peterson S.W."/>
        </authorList>
    </citation>
    <scope>NUCLEOTIDE SEQUENCE [LARGE SCALE GENOMIC DNA]</scope>
    <source>
        <strain evidence="1 2">DSM 16080</strain>
    </source>
</reference>
<protein>
    <submittedName>
        <fullName evidence="1">Uncharacterized protein</fullName>
    </submittedName>
</protein>
<dbReference type="EMBL" id="FUYC01000008">
    <property type="protein sequence ID" value="SKA85874.1"/>
    <property type="molecule type" value="Genomic_DNA"/>
</dbReference>
<evidence type="ECO:0000313" key="1">
    <source>
        <dbReference type="EMBL" id="SKA85874.1"/>
    </source>
</evidence>
<dbReference type="AlphaFoldDB" id="A0A1T4X8G5"/>
<dbReference type="STRING" id="1121449.SAMN02745704_01926"/>
<accession>A0A1T4X8G5</accession>
<gene>
    <name evidence="1" type="ORF">SAMN02745704_01926</name>
</gene>
<dbReference type="RefSeq" id="WP_078717485.1">
    <property type="nucleotide sequence ID" value="NZ_FUYC01000008.1"/>
</dbReference>
<evidence type="ECO:0000313" key="2">
    <source>
        <dbReference type="Proteomes" id="UP000190027"/>
    </source>
</evidence>
<proteinExistence type="predicted"/>
<organism evidence="1 2">
    <name type="scientific">Paucidesulfovibrio gracilis DSM 16080</name>
    <dbReference type="NCBI Taxonomy" id="1121449"/>
    <lineage>
        <taxon>Bacteria</taxon>
        <taxon>Pseudomonadati</taxon>
        <taxon>Thermodesulfobacteriota</taxon>
        <taxon>Desulfovibrionia</taxon>
        <taxon>Desulfovibrionales</taxon>
        <taxon>Desulfovibrionaceae</taxon>
        <taxon>Paucidesulfovibrio</taxon>
    </lineage>
</organism>
<keyword evidence="2" id="KW-1185">Reference proteome</keyword>
<dbReference type="Proteomes" id="UP000190027">
    <property type="component" value="Unassembled WGS sequence"/>
</dbReference>
<sequence length="111" mass="12450">MRRANIVDGVVQNIAEVAGDAVPEWMQDWPAYEEDMAVGKPWPRDEVADAAEADLARRRQILAELAALDRFLPRSVEDLLDAGVIQLADLSLENQDRRAQKLALRDELAEL</sequence>